<keyword evidence="3" id="KW-1185">Reference proteome</keyword>
<keyword evidence="1" id="KW-1133">Transmembrane helix</keyword>
<accession>A0A0V1B713</accession>
<feature type="transmembrane region" description="Helical" evidence="1">
    <location>
        <begin position="139"/>
        <end position="164"/>
    </location>
</feature>
<organism evidence="2 3">
    <name type="scientific">Trichinella spiralis</name>
    <name type="common">Trichina worm</name>
    <dbReference type="NCBI Taxonomy" id="6334"/>
    <lineage>
        <taxon>Eukaryota</taxon>
        <taxon>Metazoa</taxon>
        <taxon>Ecdysozoa</taxon>
        <taxon>Nematoda</taxon>
        <taxon>Enoplea</taxon>
        <taxon>Dorylaimia</taxon>
        <taxon>Trichinellida</taxon>
        <taxon>Trichinellidae</taxon>
        <taxon>Trichinella</taxon>
    </lineage>
</organism>
<dbReference type="InParanoid" id="A0A0V1B713"/>
<keyword evidence="1" id="KW-0472">Membrane</keyword>
<sequence>MERLTYLASSPVTVSLASMAKVLDTEDSSFCEIQGILSTHSVKALSDDLDAGLETRSTINYDNTVNASQEVVGTLIEVHKEDDSELNICSFRGLERTCHLLVLEMPYFYAPVFRITNEMTVLEMEANERWRQRSEYWRYFSFLCFSSTITAISQLYLVIILVLHNFLFILCRYSIYDGIRISDLWMSSIIYYTNIHVTTVFRMKRIRKTSQPKEFETHKHLSIRSSLENAACSLSCFATAPLSQKKFLYQLFLQGCRFISYPLSNLLHFHTLRAVFVPLLNWEH</sequence>
<protein>
    <submittedName>
        <fullName evidence="2">Uncharacterized protein</fullName>
    </submittedName>
</protein>
<feature type="transmembrane region" description="Helical" evidence="1">
    <location>
        <begin position="184"/>
        <end position="203"/>
    </location>
</feature>
<evidence type="ECO:0000313" key="3">
    <source>
        <dbReference type="Proteomes" id="UP000054776"/>
    </source>
</evidence>
<evidence type="ECO:0000256" key="1">
    <source>
        <dbReference type="SAM" id="Phobius"/>
    </source>
</evidence>
<keyword evidence="1" id="KW-0812">Transmembrane</keyword>
<proteinExistence type="predicted"/>
<reference evidence="2 3" key="1">
    <citation type="submission" date="2015-01" db="EMBL/GenBank/DDBJ databases">
        <title>Evolution of Trichinella species and genotypes.</title>
        <authorList>
            <person name="Korhonen P.K."/>
            <person name="Edoardo P."/>
            <person name="Giuseppe L.R."/>
            <person name="Gasser R.B."/>
        </authorList>
    </citation>
    <scope>NUCLEOTIDE SEQUENCE [LARGE SCALE GENOMIC DNA]</scope>
    <source>
        <strain evidence="2">ISS3</strain>
    </source>
</reference>
<evidence type="ECO:0000313" key="2">
    <source>
        <dbReference type="EMBL" id="KRY32779.1"/>
    </source>
</evidence>
<name>A0A0V1B713_TRISP</name>
<gene>
    <name evidence="2" type="ORF">T01_5460</name>
</gene>
<dbReference type="Proteomes" id="UP000054776">
    <property type="component" value="Unassembled WGS sequence"/>
</dbReference>
<comment type="caution">
    <text evidence="2">The sequence shown here is derived from an EMBL/GenBank/DDBJ whole genome shotgun (WGS) entry which is preliminary data.</text>
</comment>
<dbReference type="EMBL" id="JYDH01000092">
    <property type="protein sequence ID" value="KRY32779.1"/>
    <property type="molecule type" value="Genomic_DNA"/>
</dbReference>
<dbReference type="AlphaFoldDB" id="A0A0V1B713"/>